<organism evidence="10 11">
    <name type="scientific">Adineta ricciae</name>
    <name type="common">Rotifer</name>
    <dbReference type="NCBI Taxonomy" id="249248"/>
    <lineage>
        <taxon>Eukaryota</taxon>
        <taxon>Metazoa</taxon>
        <taxon>Spiralia</taxon>
        <taxon>Gnathifera</taxon>
        <taxon>Rotifera</taxon>
        <taxon>Eurotatoria</taxon>
        <taxon>Bdelloidea</taxon>
        <taxon>Adinetida</taxon>
        <taxon>Adinetidae</taxon>
        <taxon>Adineta</taxon>
    </lineage>
</organism>
<sequence>MVALKSVITSTYELTLIPMTSTPTILSSSLPISNCSLFDRVYTNSYLFFKFLNSHYLRILIGPGVLLNALCLIVLSRPRLSNKSTTIFFLRFLAIFDTLAITLKYIRVELNYQSTIKRREIFFITSAFCKALYVCMNTCISIAMWTIVLMSVDKAIAVIHPLKSSIWLTQKRVSYICYATSLLLFLANLPFISFATQNVTGGNLKSCGLDDEKDPLVLDIITASILPIALITAANIVIAVTLHRVSRTSINWSRKDRKPDSQNSELEILRVKNPSTFGRQQTSPTVSLTTDVSQASKRRHTSTQVTRMLFAVTVSLILFNLPNTAMFFFTKKKDTKGILRDRDCKEISDDEISLYQISFYTSVTQDILSDLPHIVNFFLYCLAGRKFRSIILDEIQYFLSELHLIRRRQTRSNHTYYVTSTEYLSGPNLNRTQEHLLENNSLSLTTTSQKTLARHTTTRFNFTIQDGDRTTDDNVTDDEDNVIRIYSSLH</sequence>
<feature type="transmembrane region" description="Helical" evidence="8">
    <location>
        <begin position="121"/>
        <end position="152"/>
    </location>
</feature>
<feature type="domain" description="G-protein coupled receptors family 1 profile" evidence="9">
    <location>
        <begin position="67"/>
        <end position="380"/>
    </location>
</feature>
<evidence type="ECO:0000256" key="3">
    <source>
        <dbReference type="ARBA" id="ARBA00022989"/>
    </source>
</evidence>
<feature type="transmembrane region" description="Helical" evidence="8">
    <location>
        <begin position="87"/>
        <end position="106"/>
    </location>
</feature>
<dbReference type="AlphaFoldDB" id="A0A814NT42"/>
<feature type="transmembrane region" description="Helical" evidence="8">
    <location>
        <begin position="216"/>
        <end position="242"/>
    </location>
</feature>
<dbReference type="EMBL" id="CAJNOJ010000095">
    <property type="protein sequence ID" value="CAF1095494.1"/>
    <property type="molecule type" value="Genomic_DNA"/>
</dbReference>
<dbReference type="InterPro" id="IPR017452">
    <property type="entry name" value="GPCR_Rhodpsn_7TM"/>
</dbReference>
<accession>A0A814NT42</accession>
<keyword evidence="5 8" id="KW-0472">Membrane</keyword>
<evidence type="ECO:0000256" key="5">
    <source>
        <dbReference type="ARBA" id="ARBA00023136"/>
    </source>
</evidence>
<dbReference type="Proteomes" id="UP000663852">
    <property type="component" value="Unassembled WGS sequence"/>
</dbReference>
<dbReference type="GO" id="GO:0004930">
    <property type="term" value="F:G protein-coupled receptor activity"/>
    <property type="evidence" value="ECO:0007669"/>
    <property type="project" value="UniProtKB-KW"/>
</dbReference>
<dbReference type="InterPro" id="IPR000276">
    <property type="entry name" value="GPCR_Rhodpsn"/>
</dbReference>
<evidence type="ECO:0000256" key="2">
    <source>
        <dbReference type="ARBA" id="ARBA00022692"/>
    </source>
</evidence>
<keyword evidence="3 8" id="KW-1133">Transmembrane helix</keyword>
<dbReference type="Gene3D" id="1.20.1070.10">
    <property type="entry name" value="Rhodopsin 7-helix transmembrane proteins"/>
    <property type="match status" value="1"/>
</dbReference>
<evidence type="ECO:0000313" key="10">
    <source>
        <dbReference type="EMBL" id="CAF1095494.1"/>
    </source>
</evidence>
<feature type="transmembrane region" description="Helical" evidence="8">
    <location>
        <begin position="308"/>
        <end position="329"/>
    </location>
</feature>
<reference evidence="10" key="1">
    <citation type="submission" date="2021-02" db="EMBL/GenBank/DDBJ databases">
        <authorList>
            <person name="Nowell W R."/>
        </authorList>
    </citation>
    <scope>NUCLEOTIDE SEQUENCE</scope>
</reference>
<keyword evidence="2 8" id="KW-0812">Transmembrane</keyword>
<comment type="caution">
    <text evidence="10">The sequence shown here is derived from an EMBL/GenBank/DDBJ whole genome shotgun (WGS) entry which is preliminary data.</text>
</comment>
<dbReference type="PROSITE" id="PS50262">
    <property type="entry name" value="G_PROTEIN_RECEP_F1_2"/>
    <property type="match status" value="1"/>
</dbReference>
<dbReference type="PANTHER" id="PTHR24243:SF230">
    <property type="entry name" value="G-PROTEIN COUPLED RECEPTORS FAMILY 1 PROFILE DOMAIN-CONTAINING PROTEIN"/>
    <property type="match status" value="1"/>
</dbReference>
<protein>
    <recommendedName>
        <fullName evidence="9">G-protein coupled receptors family 1 profile domain-containing protein</fullName>
    </recommendedName>
</protein>
<dbReference type="Pfam" id="PF00001">
    <property type="entry name" value="7tm_1"/>
    <property type="match status" value="1"/>
</dbReference>
<evidence type="ECO:0000259" key="9">
    <source>
        <dbReference type="PROSITE" id="PS50262"/>
    </source>
</evidence>
<keyword evidence="4" id="KW-0297">G-protein coupled receptor</keyword>
<evidence type="ECO:0000256" key="8">
    <source>
        <dbReference type="SAM" id="Phobius"/>
    </source>
</evidence>
<comment type="subcellular location">
    <subcellularLocation>
        <location evidence="1">Membrane</location>
        <topology evidence="1">Multi-pass membrane protein</topology>
    </subcellularLocation>
</comment>
<evidence type="ECO:0000256" key="4">
    <source>
        <dbReference type="ARBA" id="ARBA00023040"/>
    </source>
</evidence>
<evidence type="ECO:0000256" key="7">
    <source>
        <dbReference type="ARBA" id="ARBA00023224"/>
    </source>
</evidence>
<dbReference type="SUPFAM" id="SSF81321">
    <property type="entry name" value="Family A G protein-coupled receptor-like"/>
    <property type="match status" value="1"/>
</dbReference>
<keyword evidence="7" id="KW-0807">Transducer</keyword>
<dbReference type="OrthoDB" id="9990906at2759"/>
<gene>
    <name evidence="10" type="ORF">EDS130_LOCUS19713</name>
</gene>
<evidence type="ECO:0000256" key="6">
    <source>
        <dbReference type="ARBA" id="ARBA00023170"/>
    </source>
</evidence>
<feature type="transmembrane region" description="Helical" evidence="8">
    <location>
        <begin position="173"/>
        <end position="196"/>
    </location>
</feature>
<dbReference type="PANTHER" id="PTHR24243">
    <property type="entry name" value="G-PROTEIN COUPLED RECEPTOR"/>
    <property type="match status" value="1"/>
</dbReference>
<proteinExistence type="predicted"/>
<feature type="transmembrane region" description="Helical" evidence="8">
    <location>
        <begin position="56"/>
        <end position="75"/>
    </location>
</feature>
<keyword evidence="6" id="KW-0675">Receptor</keyword>
<evidence type="ECO:0000313" key="11">
    <source>
        <dbReference type="Proteomes" id="UP000663852"/>
    </source>
</evidence>
<name>A0A814NT42_ADIRI</name>
<evidence type="ECO:0000256" key="1">
    <source>
        <dbReference type="ARBA" id="ARBA00004141"/>
    </source>
</evidence>
<dbReference type="GO" id="GO:0005886">
    <property type="term" value="C:plasma membrane"/>
    <property type="evidence" value="ECO:0007669"/>
    <property type="project" value="TreeGrafter"/>
</dbReference>